<evidence type="ECO:0000313" key="3">
    <source>
        <dbReference type="EMBL" id="SDG67243.1"/>
    </source>
</evidence>
<dbReference type="EMBL" id="CP080764">
    <property type="protein sequence ID" value="QYY41726.1"/>
    <property type="molecule type" value="Genomic_DNA"/>
</dbReference>
<reference evidence="3 4" key="1">
    <citation type="submission" date="2016-10" db="EMBL/GenBank/DDBJ databases">
        <authorList>
            <person name="de Groot N.N."/>
        </authorList>
    </citation>
    <scope>NUCLEOTIDE SEQUENCE [LARGE SCALE GENOMIC DNA]</scope>
    <source>
        <strain evidence="3 4">L 420-91</strain>
    </source>
</reference>
<organism evidence="3 4">
    <name type="scientific">Aneurinibacillus thermoaerophilus</name>
    <dbReference type="NCBI Taxonomy" id="143495"/>
    <lineage>
        <taxon>Bacteria</taxon>
        <taxon>Bacillati</taxon>
        <taxon>Bacillota</taxon>
        <taxon>Bacilli</taxon>
        <taxon>Bacillales</taxon>
        <taxon>Paenibacillaceae</taxon>
        <taxon>Aneurinibacillus group</taxon>
        <taxon>Aneurinibacillus</taxon>
    </lineage>
</organism>
<dbReference type="Proteomes" id="UP000198956">
    <property type="component" value="Unassembled WGS sequence"/>
</dbReference>
<name>A0A1G7W5L5_ANETH</name>
<dbReference type="GeneID" id="97142178"/>
<proteinExistence type="predicted"/>
<dbReference type="Pfam" id="PF09388">
    <property type="entry name" value="SpoOE-like"/>
    <property type="match status" value="1"/>
</dbReference>
<dbReference type="OrthoDB" id="2680326at2"/>
<dbReference type="InterPro" id="IPR036638">
    <property type="entry name" value="HLH_DNA-bd_sf"/>
</dbReference>
<protein>
    <submittedName>
        <fullName evidence="2">Aspartyl-phosphate phosphatase Spo0E family protein</fullName>
    </submittedName>
    <submittedName>
        <fullName evidence="3">Spo0E like sporulation regulatory protein</fullName>
    </submittedName>
</protein>
<dbReference type="InterPro" id="IPR018540">
    <property type="entry name" value="Spo0E-like"/>
</dbReference>
<evidence type="ECO:0000313" key="2">
    <source>
        <dbReference type="EMBL" id="QYY41726.1"/>
    </source>
</evidence>
<dbReference type="AlphaFoldDB" id="A0A1G7W5L5"/>
<evidence type="ECO:0000313" key="5">
    <source>
        <dbReference type="Proteomes" id="UP000826616"/>
    </source>
</evidence>
<sequence>MLSSYMENTPNTDFVYQLENLQQEITQLRESMYKIAKEKNSLCHPEVVEISQLLDQKLNLHARVSNRRSH</sequence>
<dbReference type="InterPro" id="IPR037208">
    <property type="entry name" value="Spo0E-like_sf"/>
</dbReference>
<gene>
    <name evidence="2" type="ORF">K3F53_12415</name>
    <name evidence="3" type="ORF">SAMN04489735_100110</name>
</gene>
<dbReference type="GO" id="GO:0046983">
    <property type="term" value="F:protein dimerization activity"/>
    <property type="evidence" value="ECO:0007669"/>
    <property type="project" value="InterPro"/>
</dbReference>
<dbReference type="Proteomes" id="UP000826616">
    <property type="component" value="Chromosome"/>
</dbReference>
<evidence type="ECO:0000313" key="4">
    <source>
        <dbReference type="Proteomes" id="UP000198956"/>
    </source>
</evidence>
<dbReference type="EMBL" id="FNDE01000001">
    <property type="protein sequence ID" value="SDG67243.1"/>
    <property type="molecule type" value="Genomic_DNA"/>
</dbReference>
<dbReference type="GO" id="GO:0043937">
    <property type="term" value="P:regulation of sporulation"/>
    <property type="evidence" value="ECO:0007669"/>
    <property type="project" value="InterPro"/>
</dbReference>
<reference evidence="2 5" key="2">
    <citation type="submission" date="2021-08" db="EMBL/GenBank/DDBJ databases">
        <title>Complete genome sequence of the strain Aneurinibacillus thermoaerophilus CCM 8960.</title>
        <authorList>
            <person name="Musilova J."/>
            <person name="Kourilova X."/>
            <person name="Pernicova I."/>
            <person name="Bezdicek M."/>
            <person name="Lengerova M."/>
            <person name="Obruca S."/>
            <person name="Sedlar K."/>
        </authorList>
    </citation>
    <scope>NUCLEOTIDE SEQUENCE [LARGE SCALE GENOMIC DNA]</scope>
    <source>
        <strain evidence="2 5">CCM 8960</strain>
    </source>
</reference>
<keyword evidence="1" id="KW-0175">Coiled coil</keyword>
<accession>A0A1G7W5L5</accession>
<dbReference type="Gene3D" id="4.10.280.10">
    <property type="entry name" value="Helix-loop-helix DNA-binding domain"/>
    <property type="match status" value="1"/>
</dbReference>
<dbReference type="RefSeq" id="WP_057898264.1">
    <property type="nucleotide sequence ID" value="NZ_CP080764.1"/>
</dbReference>
<feature type="coiled-coil region" evidence="1">
    <location>
        <begin position="11"/>
        <end position="38"/>
    </location>
</feature>
<keyword evidence="5" id="KW-1185">Reference proteome</keyword>
<evidence type="ECO:0000256" key="1">
    <source>
        <dbReference type="SAM" id="Coils"/>
    </source>
</evidence>
<dbReference type="SUPFAM" id="SSF140500">
    <property type="entry name" value="BAS1536-like"/>
    <property type="match status" value="1"/>
</dbReference>